<evidence type="ECO:0000313" key="2">
    <source>
        <dbReference type="Proteomes" id="UP000431401"/>
    </source>
</evidence>
<dbReference type="Gene3D" id="3.40.50.10540">
    <property type="entry name" value="Crotonobetainyl-coa:carnitine coa-transferase, domain 1"/>
    <property type="match status" value="1"/>
</dbReference>
<dbReference type="InterPro" id="IPR003673">
    <property type="entry name" value="CoA-Trfase_fam_III"/>
</dbReference>
<organism evidence="1 2">
    <name type="scientific">Nocardia aurantia</name>
    <dbReference type="NCBI Taxonomy" id="2585199"/>
    <lineage>
        <taxon>Bacteria</taxon>
        <taxon>Bacillati</taxon>
        <taxon>Actinomycetota</taxon>
        <taxon>Actinomycetes</taxon>
        <taxon>Mycobacteriales</taxon>
        <taxon>Nocardiaceae</taxon>
        <taxon>Nocardia</taxon>
    </lineage>
</organism>
<dbReference type="Proteomes" id="UP000431401">
    <property type="component" value="Unassembled WGS sequence"/>
</dbReference>
<dbReference type="InterPro" id="IPR044855">
    <property type="entry name" value="CoA-Trfase_III_dom3_sf"/>
</dbReference>
<dbReference type="InterPro" id="IPR050509">
    <property type="entry name" value="CoA-transferase_III"/>
</dbReference>
<dbReference type="AlphaFoldDB" id="A0A7K0DK57"/>
<name>A0A7K0DK57_9NOCA</name>
<keyword evidence="1" id="KW-0808">Transferase</keyword>
<dbReference type="EMBL" id="WEGI01000003">
    <property type="protein sequence ID" value="MQY26200.1"/>
    <property type="molecule type" value="Genomic_DNA"/>
</dbReference>
<reference evidence="1 2" key="1">
    <citation type="submission" date="2019-10" db="EMBL/GenBank/DDBJ databases">
        <title>Nocardia macrotermitis sp. nov. and Nocardia aurantia sp. nov., isolated from the gut of fungus growing-termite Macrotermes natalensis.</title>
        <authorList>
            <person name="Benndorf R."/>
            <person name="Schwitalla J."/>
            <person name="Martin K."/>
            <person name="De Beer W."/>
            <person name="Kaster A.-K."/>
            <person name="Vollmers J."/>
            <person name="Poulsen M."/>
            <person name="Beemelmanns C."/>
        </authorList>
    </citation>
    <scope>NUCLEOTIDE SEQUENCE [LARGE SCALE GENOMIC DNA]</scope>
    <source>
        <strain evidence="1 2">RB56</strain>
    </source>
</reference>
<sequence>MTTGPLHGVRVVEVASHVFVPMAAAVLAEWGADVVKIEHPGTGDPYRGLVTTGLHKVHHGADVQFQAANRGKRSVAVDLKRPEGRRLLTTLNAGADVFLTSVRPAGRRTLGIDLAGVRADNPAIVYASGTAFGALGPDADRGGYDAGAYWARSGMQHLHRHPAEDHPAAPRTAFGDVTAALSIAGAVGAALYRRATTGVTSTVDASLLASGMWQIQADLVNSVIDGRSPAPARPERHRAANPLMLPYRTADDRHILLQLLAPDRRWPDLCRALGEPEAATDPRFADLGARARNAEACVTWLDAVFARRTFDEWRTALADFEGEWAPAQQPHELAADPQVRANGYLAEVDLGNGHTLPMVTTPAHFDGGPAQPSRAPETGEHTETVLLELGLTWNDIAELKDRKAIG</sequence>
<accession>A0A7K0DK57</accession>
<dbReference type="Pfam" id="PF02515">
    <property type="entry name" value="CoA_transf_3"/>
    <property type="match status" value="1"/>
</dbReference>
<dbReference type="PANTHER" id="PTHR48228:SF2">
    <property type="entry name" value="E-CINNAMOYL-COA:R-PHENYLLACTATE COA TRANSFERASE LARGE SUBUNIT"/>
    <property type="match status" value="1"/>
</dbReference>
<protein>
    <submittedName>
        <fullName evidence="1">Cinnamoyl-CoA:phenyllactate CoA-transferase</fullName>
        <ecNumber evidence="1">2.8.3.17</ecNumber>
    </submittedName>
</protein>
<keyword evidence="2" id="KW-1185">Reference proteome</keyword>
<comment type="caution">
    <text evidence="1">The sequence shown here is derived from an EMBL/GenBank/DDBJ whole genome shotgun (WGS) entry which is preliminary data.</text>
</comment>
<proteinExistence type="predicted"/>
<dbReference type="PANTHER" id="PTHR48228">
    <property type="entry name" value="SUCCINYL-COA--D-CITRAMALATE COA-TRANSFERASE"/>
    <property type="match status" value="1"/>
</dbReference>
<dbReference type="SUPFAM" id="SSF89796">
    <property type="entry name" value="CoA-transferase family III (CaiB/BaiF)"/>
    <property type="match status" value="1"/>
</dbReference>
<dbReference type="EC" id="2.8.3.17" evidence="1"/>
<dbReference type="InterPro" id="IPR023606">
    <property type="entry name" value="CoA-Trfase_III_dom_1_sf"/>
</dbReference>
<dbReference type="Gene3D" id="3.30.1540.10">
    <property type="entry name" value="formyl-coa transferase, domain 3"/>
    <property type="match status" value="1"/>
</dbReference>
<dbReference type="OrthoDB" id="9797653at2"/>
<gene>
    <name evidence="1" type="primary">fldA_1</name>
    <name evidence="1" type="ORF">NRB56_17620</name>
</gene>
<dbReference type="GO" id="GO:0043785">
    <property type="term" value="F:cinnamoyl-CoA:phenyllactate CoA-transferase activity"/>
    <property type="evidence" value="ECO:0007669"/>
    <property type="project" value="UniProtKB-EC"/>
</dbReference>
<dbReference type="RefSeq" id="WP_153340159.1">
    <property type="nucleotide sequence ID" value="NZ_WEGI01000003.1"/>
</dbReference>
<evidence type="ECO:0000313" key="1">
    <source>
        <dbReference type="EMBL" id="MQY26200.1"/>
    </source>
</evidence>